<accession>A0A1X0RTG2</accession>
<name>A0A1X0RTG2_RHIZD</name>
<proteinExistence type="predicted"/>
<sequence>MSDNKRTVANPNYSRRSEPQDGFKSLQEFYPFYLGEHCNKINRRLHFLGTTLSLVFAYLAARHRKAKFLLAGYFLAWIGHFVFEKNKPATFRYPLWSFLCDWKMWFEIVTRKRLL</sequence>
<reference evidence="3 4" key="1">
    <citation type="journal article" date="2016" name="Proc. Natl. Acad. Sci. U.S.A.">
        <title>Lipid metabolic changes in an early divergent fungus govern the establishment of a mutualistic symbiosis with endobacteria.</title>
        <authorList>
            <person name="Lastovetsky O.A."/>
            <person name="Gaspar M.L."/>
            <person name="Mondo S.J."/>
            <person name="LaButti K.M."/>
            <person name="Sandor L."/>
            <person name="Grigoriev I.V."/>
            <person name="Henry S.A."/>
            <person name="Pawlowska T.E."/>
        </authorList>
    </citation>
    <scope>NUCLEOTIDE SEQUENCE [LARGE SCALE GENOMIC DNA]</scope>
    <source>
        <strain evidence="3 4">ATCC 11559</strain>
    </source>
</reference>
<protein>
    <recommendedName>
        <fullName evidence="5">DUF962-domain-containing protein</fullName>
    </recommendedName>
</protein>
<evidence type="ECO:0008006" key="5">
    <source>
        <dbReference type="Google" id="ProtNLM"/>
    </source>
</evidence>
<dbReference type="AlphaFoldDB" id="A0A1X0RTG2"/>
<evidence type="ECO:0000313" key="3">
    <source>
        <dbReference type="EMBL" id="ORE15332.1"/>
    </source>
</evidence>
<organism evidence="3 4">
    <name type="scientific">Rhizopus microsporus</name>
    <dbReference type="NCBI Taxonomy" id="58291"/>
    <lineage>
        <taxon>Eukaryota</taxon>
        <taxon>Fungi</taxon>
        <taxon>Fungi incertae sedis</taxon>
        <taxon>Mucoromycota</taxon>
        <taxon>Mucoromycotina</taxon>
        <taxon>Mucoromycetes</taxon>
        <taxon>Mucorales</taxon>
        <taxon>Mucorineae</taxon>
        <taxon>Rhizopodaceae</taxon>
        <taxon>Rhizopus</taxon>
    </lineage>
</organism>
<feature type="transmembrane region" description="Helical" evidence="2">
    <location>
        <begin position="67"/>
        <end position="83"/>
    </location>
</feature>
<dbReference type="PANTHER" id="PTHR34205">
    <property type="entry name" value="TRANSMEMBRANE PROTEIN"/>
    <property type="match status" value="1"/>
</dbReference>
<dbReference type="PANTHER" id="PTHR34205:SF2">
    <property type="entry name" value="DUF962 DOMAIN-CONTAINING PROTEIN"/>
    <property type="match status" value="1"/>
</dbReference>
<evidence type="ECO:0000256" key="2">
    <source>
        <dbReference type="SAM" id="Phobius"/>
    </source>
</evidence>
<keyword evidence="2" id="KW-0812">Transmembrane</keyword>
<dbReference type="Proteomes" id="UP000242381">
    <property type="component" value="Unassembled WGS sequence"/>
</dbReference>
<feature type="transmembrane region" description="Helical" evidence="2">
    <location>
        <begin position="45"/>
        <end position="61"/>
    </location>
</feature>
<gene>
    <name evidence="3" type="ORF">BCV71DRAFT_185527</name>
</gene>
<feature type="region of interest" description="Disordered" evidence="1">
    <location>
        <begin position="1"/>
        <end position="20"/>
    </location>
</feature>
<keyword evidence="2" id="KW-1133">Transmembrane helix</keyword>
<evidence type="ECO:0000256" key="1">
    <source>
        <dbReference type="SAM" id="MobiDB-lite"/>
    </source>
</evidence>
<dbReference type="EMBL" id="KV921428">
    <property type="protein sequence ID" value="ORE15332.1"/>
    <property type="molecule type" value="Genomic_DNA"/>
</dbReference>
<dbReference type="InterPro" id="IPR009305">
    <property type="entry name" value="Mpo1-like"/>
</dbReference>
<dbReference type="VEuPathDB" id="FungiDB:BCV72DRAFT_307448"/>
<evidence type="ECO:0000313" key="4">
    <source>
        <dbReference type="Proteomes" id="UP000242381"/>
    </source>
</evidence>
<dbReference type="OMA" id="FRHPLYS"/>
<dbReference type="Pfam" id="PF06127">
    <property type="entry name" value="Mpo1-like"/>
    <property type="match status" value="1"/>
</dbReference>
<keyword evidence="2" id="KW-0472">Membrane</keyword>